<dbReference type="GeneID" id="58897779"/>
<dbReference type="STRING" id="673.AL542_17630"/>
<dbReference type="Pfam" id="PF03927">
    <property type="entry name" value="NapD"/>
    <property type="match status" value="1"/>
</dbReference>
<gene>
    <name evidence="4 5" type="primary">napD</name>
    <name evidence="5" type="ORF">NCTC11645_01679</name>
</gene>
<proteinExistence type="inferred from homology"/>
<accession>A0A377HMH2</accession>
<evidence type="ECO:0000256" key="2">
    <source>
        <dbReference type="ARBA" id="ARBA00022490"/>
    </source>
</evidence>
<dbReference type="RefSeq" id="WP_040529065.1">
    <property type="nucleotide sequence ID" value="NZ_CABMOB010000001.1"/>
</dbReference>
<comment type="similarity">
    <text evidence="4">Belongs to the NapD family.</text>
</comment>
<dbReference type="Gene3D" id="3.30.70.920">
    <property type="match status" value="1"/>
</dbReference>
<name>A0A377HMH2_GRIHO</name>
<dbReference type="InterPro" id="IPR005623">
    <property type="entry name" value="Chaperone_NapD_NO3_reduct"/>
</dbReference>
<evidence type="ECO:0000313" key="5">
    <source>
        <dbReference type="EMBL" id="STO57294.1"/>
    </source>
</evidence>
<dbReference type="AlphaFoldDB" id="A0A377HMH2"/>
<sequence>MNEYHVSSLIVHTVADQMGSVIERIEKIPGAEVPASNEVGKLVVVIEGTSRGGLLEKFEEIKALPGVLAATLVFHQVEEEEPELTLEGVGR</sequence>
<evidence type="ECO:0000256" key="1">
    <source>
        <dbReference type="ARBA" id="ARBA00004496"/>
    </source>
</evidence>
<evidence type="ECO:0000313" key="6">
    <source>
        <dbReference type="Proteomes" id="UP000254512"/>
    </source>
</evidence>
<dbReference type="PANTHER" id="PTHR38603">
    <property type="entry name" value="CHAPERONE NAPD"/>
    <property type="match status" value="1"/>
</dbReference>
<comment type="subcellular location">
    <subcellularLocation>
        <location evidence="1 4">Cytoplasm</location>
    </subcellularLocation>
</comment>
<organism evidence="5 6">
    <name type="scientific">Grimontia hollisae</name>
    <name type="common">Vibrio hollisae</name>
    <dbReference type="NCBI Taxonomy" id="673"/>
    <lineage>
        <taxon>Bacteria</taxon>
        <taxon>Pseudomonadati</taxon>
        <taxon>Pseudomonadota</taxon>
        <taxon>Gammaproteobacteria</taxon>
        <taxon>Vibrionales</taxon>
        <taxon>Vibrionaceae</taxon>
        <taxon>Grimontia</taxon>
    </lineage>
</organism>
<protein>
    <recommendedName>
        <fullName evidence="4">Chaperone NapD</fullName>
    </recommendedName>
    <alternativeName>
        <fullName evidence="4">NapA signal peptide-binding chaperone NapD</fullName>
    </alternativeName>
</protein>
<dbReference type="GO" id="GO:0005737">
    <property type="term" value="C:cytoplasm"/>
    <property type="evidence" value="ECO:0007669"/>
    <property type="project" value="UniProtKB-SubCell"/>
</dbReference>
<dbReference type="EMBL" id="UGHD01000002">
    <property type="protein sequence ID" value="STO57294.1"/>
    <property type="molecule type" value="Genomic_DNA"/>
</dbReference>
<dbReference type="HAMAP" id="MF_02200">
    <property type="entry name" value="NapD"/>
    <property type="match status" value="1"/>
</dbReference>
<evidence type="ECO:0000256" key="4">
    <source>
        <dbReference type="HAMAP-Rule" id="MF_02200"/>
    </source>
</evidence>
<dbReference type="PANTHER" id="PTHR38603:SF1">
    <property type="entry name" value="CHAPERONE NAPD"/>
    <property type="match status" value="1"/>
</dbReference>
<comment type="subunit">
    <text evidence="4">Interacts with the cytoplasmic NapA precursor.</text>
</comment>
<dbReference type="GO" id="GO:0051224">
    <property type="term" value="P:negative regulation of protein transport"/>
    <property type="evidence" value="ECO:0007669"/>
    <property type="project" value="UniProtKB-UniRule"/>
</dbReference>
<keyword evidence="3 4" id="KW-0143">Chaperone</keyword>
<evidence type="ECO:0000256" key="3">
    <source>
        <dbReference type="ARBA" id="ARBA00023186"/>
    </source>
</evidence>
<keyword evidence="2 4" id="KW-0963">Cytoplasm</keyword>
<dbReference type="GO" id="GO:0005048">
    <property type="term" value="F:signal sequence binding"/>
    <property type="evidence" value="ECO:0007669"/>
    <property type="project" value="UniProtKB-UniRule"/>
</dbReference>
<dbReference type="KEGG" id="gho:AL542_17630"/>
<reference evidence="5 6" key="1">
    <citation type="submission" date="2018-06" db="EMBL/GenBank/DDBJ databases">
        <authorList>
            <consortium name="Pathogen Informatics"/>
            <person name="Doyle S."/>
        </authorList>
    </citation>
    <scope>NUCLEOTIDE SEQUENCE [LARGE SCALE GENOMIC DNA]</scope>
    <source>
        <strain evidence="5 6">NCTC11645</strain>
    </source>
</reference>
<comment type="function">
    <text evidence="4">Chaperone for NapA, the catalytic subunit of the periplasmic nitrate reductase. It binds directly and specifically to the twin-arginine signal peptide of NapA, preventing premature interaction with the Tat translocase and premature export.</text>
</comment>
<dbReference type="Proteomes" id="UP000254512">
    <property type="component" value="Unassembled WGS sequence"/>
</dbReference>